<reference evidence="1 2" key="1">
    <citation type="submission" date="2024-01" db="EMBL/GenBank/DDBJ databases">
        <title>The genomes of 5 underutilized Papilionoideae crops provide insights into root nodulation and disease resistance.</title>
        <authorList>
            <person name="Yuan L."/>
        </authorList>
    </citation>
    <scope>NUCLEOTIDE SEQUENCE [LARGE SCALE GENOMIC DNA]</scope>
    <source>
        <strain evidence="1">LY-2023</strain>
        <tissue evidence="1">Leaf</tissue>
    </source>
</reference>
<proteinExistence type="predicted"/>
<evidence type="ECO:0000313" key="2">
    <source>
        <dbReference type="Proteomes" id="UP001359559"/>
    </source>
</evidence>
<dbReference type="AlphaFoldDB" id="A0AAN9IH16"/>
<name>A0AAN9IH16_CLITE</name>
<protein>
    <submittedName>
        <fullName evidence="1">Uncharacterized protein</fullName>
    </submittedName>
</protein>
<accession>A0AAN9IH16</accession>
<sequence>MNISICWLGIPSLVLESSDTLRATAFALTTWKNACRALDDLDKLLVVEYKPPYFMWSQLFVQSNINPSSLVFYAIQITMQV</sequence>
<gene>
    <name evidence="1" type="ORF">RJT34_25647</name>
</gene>
<organism evidence="1 2">
    <name type="scientific">Clitoria ternatea</name>
    <name type="common">Butterfly pea</name>
    <dbReference type="NCBI Taxonomy" id="43366"/>
    <lineage>
        <taxon>Eukaryota</taxon>
        <taxon>Viridiplantae</taxon>
        <taxon>Streptophyta</taxon>
        <taxon>Embryophyta</taxon>
        <taxon>Tracheophyta</taxon>
        <taxon>Spermatophyta</taxon>
        <taxon>Magnoliopsida</taxon>
        <taxon>eudicotyledons</taxon>
        <taxon>Gunneridae</taxon>
        <taxon>Pentapetalae</taxon>
        <taxon>rosids</taxon>
        <taxon>fabids</taxon>
        <taxon>Fabales</taxon>
        <taxon>Fabaceae</taxon>
        <taxon>Papilionoideae</taxon>
        <taxon>50 kb inversion clade</taxon>
        <taxon>NPAAA clade</taxon>
        <taxon>indigoferoid/millettioid clade</taxon>
        <taxon>Phaseoleae</taxon>
        <taxon>Clitoria</taxon>
    </lineage>
</organism>
<keyword evidence="2" id="KW-1185">Reference proteome</keyword>
<comment type="caution">
    <text evidence="1">The sequence shown here is derived from an EMBL/GenBank/DDBJ whole genome shotgun (WGS) entry which is preliminary data.</text>
</comment>
<evidence type="ECO:0000313" key="1">
    <source>
        <dbReference type="EMBL" id="KAK7280583.1"/>
    </source>
</evidence>
<dbReference type="Proteomes" id="UP001359559">
    <property type="component" value="Unassembled WGS sequence"/>
</dbReference>
<dbReference type="EMBL" id="JAYKXN010000006">
    <property type="protein sequence ID" value="KAK7280583.1"/>
    <property type="molecule type" value="Genomic_DNA"/>
</dbReference>